<dbReference type="SMART" id="SM00331">
    <property type="entry name" value="PP2C_SIG"/>
    <property type="match status" value="1"/>
</dbReference>
<dbReference type="PANTHER" id="PTHR43156:SF2">
    <property type="entry name" value="STAGE II SPORULATION PROTEIN E"/>
    <property type="match status" value="1"/>
</dbReference>
<dbReference type="SUPFAM" id="SSF55781">
    <property type="entry name" value="GAF domain-like"/>
    <property type="match status" value="1"/>
</dbReference>
<proteinExistence type="predicted"/>
<dbReference type="InterPro" id="IPR013656">
    <property type="entry name" value="PAS_4"/>
</dbReference>
<feature type="domain" description="PAS" evidence="3">
    <location>
        <begin position="1"/>
        <end position="31"/>
    </location>
</feature>
<evidence type="ECO:0000313" key="4">
    <source>
        <dbReference type="EMBL" id="GAA1165141.1"/>
    </source>
</evidence>
<dbReference type="InterPro" id="IPR029016">
    <property type="entry name" value="GAF-like_dom_sf"/>
</dbReference>
<reference evidence="4 5" key="1">
    <citation type="journal article" date="2019" name="Int. J. Syst. Evol. Microbiol.">
        <title>The Global Catalogue of Microorganisms (GCM) 10K type strain sequencing project: providing services to taxonomists for standard genome sequencing and annotation.</title>
        <authorList>
            <consortium name="The Broad Institute Genomics Platform"/>
            <consortium name="The Broad Institute Genome Sequencing Center for Infectious Disease"/>
            <person name="Wu L."/>
            <person name="Ma J."/>
        </authorList>
    </citation>
    <scope>NUCLEOTIDE SEQUENCE [LARGE SCALE GENOMIC DNA]</scope>
    <source>
        <strain evidence="4 5">JCM 12696</strain>
    </source>
</reference>
<gene>
    <name evidence="4" type="ORF">GCM10009654_22550</name>
</gene>
<keyword evidence="1" id="KW-0378">Hydrolase</keyword>
<feature type="compositionally biased region" description="Gly residues" evidence="2">
    <location>
        <begin position="112"/>
        <end position="123"/>
    </location>
</feature>
<dbReference type="PANTHER" id="PTHR43156">
    <property type="entry name" value="STAGE II SPORULATION PROTEIN E-RELATED"/>
    <property type="match status" value="1"/>
</dbReference>
<dbReference type="InterPro" id="IPR036457">
    <property type="entry name" value="PPM-type-like_dom_sf"/>
</dbReference>
<evidence type="ECO:0000313" key="5">
    <source>
        <dbReference type="Proteomes" id="UP001501371"/>
    </source>
</evidence>
<dbReference type="Pfam" id="PF01590">
    <property type="entry name" value="GAF"/>
    <property type="match status" value="1"/>
</dbReference>
<feature type="region of interest" description="Disordered" evidence="2">
    <location>
        <begin position="84"/>
        <end position="129"/>
    </location>
</feature>
<dbReference type="CDD" id="cd16936">
    <property type="entry name" value="HATPase_RsbW-like"/>
    <property type="match status" value="1"/>
</dbReference>
<dbReference type="SUPFAM" id="SSF55785">
    <property type="entry name" value="PYP-like sensor domain (PAS domain)"/>
    <property type="match status" value="2"/>
</dbReference>
<dbReference type="SMART" id="SM00065">
    <property type="entry name" value="GAF"/>
    <property type="match status" value="1"/>
</dbReference>
<accession>A0ABN1URU5</accession>
<dbReference type="NCBIfam" id="TIGR00229">
    <property type="entry name" value="sensory_box"/>
    <property type="match status" value="1"/>
</dbReference>
<dbReference type="Pfam" id="PF07228">
    <property type="entry name" value="SpoIIE"/>
    <property type="match status" value="2"/>
</dbReference>
<feature type="compositionally biased region" description="Low complexity" evidence="2">
    <location>
        <begin position="583"/>
        <end position="606"/>
    </location>
</feature>
<dbReference type="InterPro" id="IPR035965">
    <property type="entry name" value="PAS-like_dom_sf"/>
</dbReference>
<dbReference type="SUPFAM" id="SSF55874">
    <property type="entry name" value="ATPase domain of HSP90 chaperone/DNA topoisomerase II/histidine kinase"/>
    <property type="match status" value="1"/>
</dbReference>
<dbReference type="InterPro" id="IPR001932">
    <property type="entry name" value="PPM-type_phosphatase-like_dom"/>
</dbReference>
<dbReference type="InterPro" id="IPR036890">
    <property type="entry name" value="HATPase_C_sf"/>
</dbReference>
<dbReference type="Pfam" id="PF08448">
    <property type="entry name" value="PAS_4"/>
    <property type="match status" value="1"/>
</dbReference>
<dbReference type="EMBL" id="BAAAKV010000016">
    <property type="protein sequence ID" value="GAA1165141.1"/>
    <property type="molecule type" value="Genomic_DNA"/>
</dbReference>
<dbReference type="InterPro" id="IPR003594">
    <property type="entry name" value="HATPase_dom"/>
</dbReference>
<keyword evidence="5" id="KW-1185">Reference proteome</keyword>
<dbReference type="SUPFAM" id="SSF81606">
    <property type="entry name" value="PP2C-like"/>
    <property type="match status" value="1"/>
</dbReference>
<dbReference type="Gene3D" id="3.30.450.20">
    <property type="entry name" value="PAS domain"/>
    <property type="match status" value="2"/>
</dbReference>
<evidence type="ECO:0000256" key="1">
    <source>
        <dbReference type="ARBA" id="ARBA00022801"/>
    </source>
</evidence>
<feature type="region of interest" description="Disordered" evidence="2">
    <location>
        <begin position="564"/>
        <end position="606"/>
    </location>
</feature>
<dbReference type="CDD" id="cd00130">
    <property type="entry name" value="PAS"/>
    <property type="match status" value="1"/>
</dbReference>
<organism evidence="4 5">
    <name type="scientific">Streptomyces hebeiensis</name>
    <dbReference type="NCBI Taxonomy" id="229486"/>
    <lineage>
        <taxon>Bacteria</taxon>
        <taxon>Bacillati</taxon>
        <taxon>Actinomycetota</taxon>
        <taxon>Actinomycetes</taxon>
        <taxon>Kitasatosporales</taxon>
        <taxon>Streptomycetaceae</taxon>
        <taxon>Streptomyces</taxon>
    </lineage>
</organism>
<name>A0ABN1URU5_9ACTN</name>
<comment type="caution">
    <text evidence="4">The sequence shown here is derived from an EMBL/GenBank/DDBJ whole genome shotgun (WGS) entry which is preliminary data.</text>
</comment>
<sequence length="888" mass="94712">MATVDAWGVVTGWGEGARSLLGYESSEILGRPAAVLLAGKAPTVEERRPAEERRRWHGTVTLLHRDGTRVEVRLLAHFGARADGDRIDTGHGDDGRGDDGRGDRAGGDCTTGAGGTAGTGPESGGPADRDAHEWLIVSPLTGGAPVRGDDDLIRKGFVGSPCTMALYDEQLRLRRVNDDMERVLGLAEDDIRGLRLPEIVRGPYSYEVERRMRRALESGETQYVEFPIRLVGHDRASAWAVSLAPLRGEDDGRVRGVILSGHDMTRQYTARRRLRLVSEASTRIGSTLDIVRTAQELADFAVPVIADFVTVDLLPTVSSGGEPPDGPLSGHVMLRRVACRSVLEGCPEAVVPIGETDFYPDFSPAAECLLLQRGIMNRVTDPSIAQWAAQAPERSRSVRKFGIHSTMAVPLLARGTTLGVATFSRHRTPEPFEPDDLLMAEDLTARAAVCIDNARRYTRERDTALTLQRSLLPRVLPQHAAVEAAFRYLPAGSGAGVGGDWFDVIPLSSSRVALVVGDVVGHGLQASATMGRLRTAVRTLADVDLPPDELLTHLDDLVNRVSAEEADAPNAPNGRSGADGEDAANAANAESSGSTRSSGSSGSSASAEYAASPESAAAENTGDVGATCLYAVYDPVSRRCSLARAGHPQPVLVRPDGDAEFVDLPAGPPLGLGNLPFETAEIQLPEGSLLALYTNGLIDSRERGPDDTMTALREALARPAASLEELCDTVLETVLPARPADDVALLLARTRALDASQVVTWELARDPAVVARARGNVSDQLAAWGLDEAVFTTELVVSELVTNAIRYASAPIQLRLIHDRNLICEVSDGSNTAPHLRRARVFDEGGRGLLLVAQLTRSWGTRQGVGGKTIWAEQTLPVGEPALLSAAL</sequence>
<evidence type="ECO:0000259" key="3">
    <source>
        <dbReference type="PROSITE" id="PS50112"/>
    </source>
</evidence>
<dbReference type="InterPro" id="IPR052016">
    <property type="entry name" value="Bact_Sigma-Reg"/>
</dbReference>
<evidence type="ECO:0000256" key="2">
    <source>
        <dbReference type="SAM" id="MobiDB-lite"/>
    </source>
</evidence>
<dbReference type="Gene3D" id="3.30.450.40">
    <property type="match status" value="1"/>
</dbReference>
<dbReference type="PROSITE" id="PS50112">
    <property type="entry name" value="PAS"/>
    <property type="match status" value="1"/>
</dbReference>
<dbReference type="Pfam" id="PF13581">
    <property type="entry name" value="HATPase_c_2"/>
    <property type="match status" value="1"/>
</dbReference>
<dbReference type="Proteomes" id="UP001501371">
    <property type="component" value="Unassembled WGS sequence"/>
</dbReference>
<dbReference type="Gene3D" id="3.60.40.10">
    <property type="entry name" value="PPM-type phosphatase domain"/>
    <property type="match status" value="1"/>
</dbReference>
<dbReference type="Pfam" id="PF13426">
    <property type="entry name" value="PAS_9"/>
    <property type="match status" value="1"/>
</dbReference>
<dbReference type="Gene3D" id="3.30.565.10">
    <property type="entry name" value="Histidine kinase-like ATPase, C-terminal domain"/>
    <property type="match status" value="1"/>
</dbReference>
<feature type="compositionally biased region" description="Basic and acidic residues" evidence="2">
    <location>
        <begin position="84"/>
        <end position="106"/>
    </location>
</feature>
<protein>
    <submittedName>
        <fullName evidence="4">SpoIIE family protein phosphatase</fullName>
    </submittedName>
</protein>
<dbReference type="InterPro" id="IPR000014">
    <property type="entry name" value="PAS"/>
</dbReference>
<dbReference type="InterPro" id="IPR003018">
    <property type="entry name" value="GAF"/>
</dbReference>